<accession>A0A2P2J2C7</accession>
<name>A0A2P2J2C7_RHIMU</name>
<dbReference type="AlphaFoldDB" id="A0A2P2J2C7"/>
<reference evidence="1" key="1">
    <citation type="submission" date="2018-02" db="EMBL/GenBank/DDBJ databases">
        <title>Rhizophora mucronata_Transcriptome.</title>
        <authorList>
            <person name="Meera S.P."/>
            <person name="Sreeshan A."/>
            <person name="Augustine A."/>
        </authorList>
    </citation>
    <scope>NUCLEOTIDE SEQUENCE</scope>
    <source>
        <tissue evidence="1">Leaf</tissue>
    </source>
</reference>
<dbReference type="EMBL" id="GGEC01007163">
    <property type="protein sequence ID" value="MBW87646.1"/>
    <property type="molecule type" value="Transcribed_RNA"/>
</dbReference>
<protein>
    <submittedName>
        <fullName evidence="1">Uncharacterized protein</fullName>
    </submittedName>
</protein>
<sequence>MSHHHGLAPNFHGLCSSYGMSLDGNSAAGTLMETSQRLMLPYDQGNNVQDAIDVKPNAKLLSLEWQDQGCSDGGKDSFGYLDNLGTWSGNMMNGYGPSTTNSFV</sequence>
<evidence type="ECO:0000313" key="1">
    <source>
        <dbReference type="EMBL" id="MBW87646.1"/>
    </source>
</evidence>
<organism evidence="1">
    <name type="scientific">Rhizophora mucronata</name>
    <name type="common">Asiatic mangrove</name>
    <dbReference type="NCBI Taxonomy" id="61149"/>
    <lineage>
        <taxon>Eukaryota</taxon>
        <taxon>Viridiplantae</taxon>
        <taxon>Streptophyta</taxon>
        <taxon>Embryophyta</taxon>
        <taxon>Tracheophyta</taxon>
        <taxon>Spermatophyta</taxon>
        <taxon>Magnoliopsida</taxon>
        <taxon>eudicotyledons</taxon>
        <taxon>Gunneridae</taxon>
        <taxon>Pentapetalae</taxon>
        <taxon>rosids</taxon>
        <taxon>fabids</taxon>
        <taxon>Malpighiales</taxon>
        <taxon>Rhizophoraceae</taxon>
        <taxon>Rhizophora</taxon>
    </lineage>
</organism>
<proteinExistence type="predicted"/>